<sequence>MHSIIQAAKSTLCHLERNSTTSGTLVKQDNSFSVPISFLVTIVLPFLTLVYLELARNPAPALHAPITIINFNNPIRSSSQKAKDKPTKPIRNSKTQCVAGKVEMLSTSSPSDLKFCVNNASCCSDKQYLQIENQVAPKKMQVHAMQYKVGKLEITSTYQSDTSVQVLDKVPQSCHIEKFETLEIVTGKVEVLSTDQASDSGKLQICFPETETRTAAVQQTKSLQLTIQREECLVKLVEKTLAHFKVYPAFTKEFRGLLPKLEQFASACNTFEVES</sequence>
<evidence type="ECO:0000313" key="3">
    <source>
        <dbReference type="Proteomes" id="UP000654370"/>
    </source>
</evidence>
<dbReference type="OrthoDB" id="10297635at2759"/>
<keyword evidence="3" id="KW-1185">Reference proteome</keyword>
<evidence type="ECO:0000256" key="1">
    <source>
        <dbReference type="SAM" id="Phobius"/>
    </source>
</evidence>
<proteinExistence type="predicted"/>
<gene>
    <name evidence="2" type="ORF">INT43_006114</name>
</gene>
<dbReference type="AlphaFoldDB" id="A0A8H7PJD4"/>
<evidence type="ECO:0000313" key="2">
    <source>
        <dbReference type="EMBL" id="KAG2175052.1"/>
    </source>
</evidence>
<organism evidence="2 3">
    <name type="scientific">Mortierella isabellina</name>
    <name type="common">Filamentous fungus</name>
    <name type="synonym">Umbelopsis isabellina</name>
    <dbReference type="NCBI Taxonomy" id="91625"/>
    <lineage>
        <taxon>Eukaryota</taxon>
        <taxon>Fungi</taxon>
        <taxon>Fungi incertae sedis</taxon>
        <taxon>Mucoromycota</taxon>
        <taxon>Mucoromycotina</taxon>
        <taxon>Umbelopsidomycetes</taxon>
        <taxon>Umbelopsidales</taxon>
        <taxon>Umbelopsidaceae</taxon>
        <taxon>Umbelopsis</taxon>
    </lineage>
</organism>
<protein>
    <submittedName>
        <fullName evidence="2">Uncharacterized protein</fullName>
    </submittedName>
</protein>
<name>A0A8H7PJD4_MORIS</name>
<dbReference type="EMBL" id="JAEPQZ010000012">
    <property type="protein sequence ID" value="KAG2175052.1"/>
    <property type="molecule type" value="Genomic_DNA"/>
</dbReference>
<dbReference type="Proteomes" id="UP000654370">
    <property type="component" value="Unassembled WGS sequence"/>
</dbReference>
<keyword evidence="1" id="KW-1133">Transmembrane helix</keyword>
<reference evidence="2" key="1">
    <citation type="submission" date="2020-12" db="EMBL/GenBank/DDBJ databases">
        <title>Metabolic potential, ecology and presence of endohyphal bacteria is reflected in genomic diversity of Mucoromycotina.</title>
        <authorList>
            <person name="Muszewska A."/>
            <person name="Okrasinska A."/>
            <person name="Steczkiewicz K."/>
            <person name="Drgas O."/>
            <person name="Orlowska M."/>
            <person name="Perlinska-Lenart U."/>
            <person name="Aleksandrzak-Piekarczyk T."/>
            <person name="Szatraj K."/>
            <person name="Zielenkiewicz U."/>
            <person name="Pilsyk S."/>
            <person name="Malc E."/>
            <person name="Mieczkowski P."/>
            <person name="Kruszewska J.S."/>
            <person name="Biernat P."/>
            <person name="Pawlowska J."/>
        </authorList>
    </citation>
    <scope>NUCLEOTIDE SEQUENCE</scope>
    <source>
        <strain evidence="2">WA0000067209</strain>
    </source>
</reference>
<accession>A0A8H7PJD4</accession>
<feature type="transmembrane region" description="Helical" evidence="1">
    <location>
        <begin position="32"/>
        <end position="52"/>
    </location>
</feature>
<keyword evidence="1" id="KW-0812">Transmembrane</keyword>
<comment type="caution">
    <text evidence="2">The sequence shown here is derived from an EMBL/GenBank/DDBJ whole genome shotgun (WGS) entry which is preliminary data.</text>
</comment>
<keyword evidence="1" id="KW-0472">Membrane</keyword>